<comment type="subcellular location">
    <subcellularLocation>
        <location evidence="1 7">Cell membrane</location>
        <topology evidence="1 7">Multi-pass membrane protein</topology>
    </subcellularLocation>
</comment>
<dbReference type="Pfam" id="PF19300">
    <property type="entry name" value="BPD_transp_1_N"/>
    <property type="match status" value="1"/>
</dbReference>
<keyword evidence="10" id="KW-1185">Reference proteome</keyword>
<dbReference type="Proteomes" id="UP001589867">
    <property type="component" value="Unassembled WGS sequence"/>
</dbReference>
<organism evidence="9 10">
    <name type="scientific">Phytohabitans kaempferiae</name>
    <dbReference type="NCBI Taxonomy" id="1620943"/>
    <lineage>
        <taxon>Bacteria</taxon>
        <taxon>Bacillati</taxon>
        <taxon>Actinomycetota</taxon>
        <taxon>Actinomycetes</taxon>
        <taxon>Micromonosporales</taxon>
        <taxon>Micromonosporaceae</taxon>
    </lineage>
</organism>
<comment type="caution">
    <text evidence="9">The sequence shown here is derived from an EMBL/GenBank/DDBJ whole genome shotgun (WGS) entry which is preliminary data.</text>
</comment>
<dbReference type="SUPFAM" id="SSF161098">
    <property type="entry name" value="MetI-like"/>
    <property type="match status" value="1"/>
</dbReference>
<protein>
    <submittedName>
        <fullName evidence="9">ABC transporter permease</fullName>
    </submittedName>
</protein>
<feature type="transmembrane region" description="Helical" evidence="7">
    <location>
        <begin position="197"/>
        <end position="219"/>
    </location>
</feature>
<evidence type="ECO:0000256" key="4">
    <source>
        <dbReference type="ARBA" id="ARBA00022692"/>
    </source>
</evidence>
<keyword evidence="2 7" id="KW-0813">Transport</keyword>
<accession>A0ABV6MHL1</accession>
<evidence type="ECO:0000313" key="10">
    <source>
        <dbReference type="Proteomes" id="UP001589867"/>
    </source>
</evidence>
<dbReference type="EMBL" id="JBHLUH010000100">
    <property type="protein sequence ID" value="MFC0534099.1"/>
    <property type="molecule type" value="Genomic_DNA"/>
</dbReference>
<feature type="transmembrane region" description="Helical" evidence="7">
    <location>
        <begin position="104"/>
        <end position="125"/>
    </location>
</feature>
<feature type="transmembrane region" description="Helical" evidence="7">
    <location>
        <begin position="260"/>
        <end position="282"/>
    </location>
</feature>
<dbReference type="InterPro" id="IPR035906">
    <property type="entry name" value="MetI-like_sf"/>
</dbReference>
<name>A0ABV6MHL1_9ACTN</name>
<evidence type="ECO:0000256" key="5">
    <source>
        <dbReference type="ARBA" id="ARBA00022989"/>
    </source>
</evidence>
<feature type="domain" description="ABC transmembrane type-1" evidence="8">
    <location>
        <begin position="98"/>
        <end position="329"/>
    </location>
</feature>
<dbReference type="InterPro" id="IPR000515">
    <property type="entry name" value="MetI-like"/>
</dbReference>
<evidence type="ECO:0000256" key="3">
    <source>
        <dbReference type="ARBA" id="ARBA00022475"/>
    </source>
</evidence>
<feature type="transmembrane region" description="Helical" evidence="7">
    <location>
        <begin position="137"/>
        <end position="162"/>
    </location>
</feature>
<feature type="transmembrane region" description="Helical" evidence="7">
    <location>
        <begin position="12"/>
        <end position="33"/>
    </location>
</feature>
<dbReference type="Gene3D" id="1.10.3720.10">
    <property type="entry name" value="MetI-like"/>
    <property type="match status" value="1"/>
</dbReference>
<evidence type="ECO:0000256" key="6">
    <source>
        <dbReference type="ARBA" id="ARBA00023136"/>
    </source>
</evidence>
<comment type="similarity">
    <text evidence="7">Belongs to the binding-protein-dependent transport system permease family.</text>
</comment>
<dbReference type="CDD" id="cd06261">
    <property type="entry name" value="TM_PBP2"/>
    <property type="match status" value="1"/>
</dbReference>
<dbReference type="PROSITE" id="PS50928">
    <property type="entry name" value="ABC_TM1"/>
    <property type="match status" value="1"/>
</dbReference>
<evidence type="ECO:0000256" key="7">
    <source>
        <dbReference type="RuleBase" id="RU363032"/>
    </source>
</evidence>
<dbReference type="PANTHER" id="PTHR43163:SF6">
    <property type="entry name" value="DIPEPTIDE TRANSPORT SYSTEM PERMEASE PROTEIN DPPB-RELATED"/>
    <property type="match status" value="1"/>
</dbReference>
<gene>
    <name evidence="9" type="ORF">ACFFIA_41530</name>
</gene>
<dbReference type="PANTHER" id="PTHR43163">
    <property type="entry name" value="DIPEPTIDE TRANSPORT SYSTEM PERMEASE PROTEIN DPPB-RELATED"/>
    <property type="match status" value="1"/>
</dbReference>
<keyword evidence="6 7" id="KW-0472">Membrane</keyword>
<keyword evidence="4 7" id="KW-0812">Transmembrane</keyword>
<sequence length="338" mass="36357">MSRLARTVLVRVAWVVPVALGVVTVTFFVSRVLSGDPSELFLPSDADQRLRDQIRASMGLDEPLPVQYWRFLVDLFHGDLGTSFTTGQPVATDLTDRLPATLELGVVGVLIGLAAGIPLGVLAAIRRDRWTDFLIRGVTVGGMALPSFWLGLILILVFSVTLDVLPGPVGRLPIGTAEPNRITGFLLADSLLAGDPWLFGQACLHLVLPAVTLGVLILAPVARVTRTAMVEALQSDYVRTAVAMGAGRTRVWFRYALRNALLPVVTTSGGVIGFAFSGAVLIEAVFGWPGLGQYALEAISRADYPALQGFVMYAALLYVLVYLAVDLLYLVVDPRTRS</sequence>
<proteinExistence type="inferred from homology"/>
<reference evidence="9 10" key="1">
    <citation type="submission" date="2024-09" db="EMBL/GenBank/DDBJ databases">
        <authorList>
            <person name="Sun Q."/>
            <person name="Mori K."/>
        </authorList>
    </citation>
    <scope>NUCLEOTIDE SEQUENCE [LARGE SCALE GENOMIC DNA]</scope>
    <source>
        <strain evidence="9 10">TBRC 3947</strain>
    </source>
</reference>
<keyword evidence="5 7" id="KW-1133">Transmembrane helix</keyword>
<dbReference type="Pfam" id="PF00528">
    <property type="entry name" value="BPD_transp_1"/>
    <property type="match status" value="1"/>
</dbReference>
<evidence type="ECO:0000313" key="9">
    <source>
        <dbReference type="EMBL" id="MFC0534099.1"/>
    </source>
</evidence>
<evidence type="ECO:0000259" key="8">
    <source>
        <dbReference type="PROSITE" id="PS50928"/>
    </source>
</evidence>
<evidence type="ECO:0000256" key="2">
    <source>
        <dbReference type="ARBA" id="ARBA00022448"/>
    </source>
</evidence>
<dbReference type="RefSeq" id="WP_377262503.1">
    <property type="nucleotide sequence ID" value="NZ_JBHLUH010000100.1"/>
</dbReference>
<keyword evidence="3" id="KW-1003">Cell membrane</keyword>
<dbReference type="InterPro" id="IPR045621">
    <property type="entry name" value="BPD_transp_1_N"/>
</dbReference>
<evidence type="ECO:0000256" key="1">
    <source>
        <dbReference type="ARBA" id="ARBA00004651"/>
    </source>
</evidence>
<feature type="transmembrane region" description="Helical" evidence="7">
    <location>
        <begin position="310"/>
        <end position="332"/>
    </location>
</feature>